<accession>A0ABT5BDP5</accession>
<evidence type="ECO:0000313" key="4">
    <source>
        <dbReference type="Proteomes" id="UP001217838"/>
    </source>
</evidence>
<feature type="transmembrane region" description="Helical" evidence="1">
    <location>
        <begin position="143"/>
        <end position="165"/>
    </location>
</feature>
<protein>
    <recommendedName>
        <fullName evidence="2">ABM domain-containing protein</fullName>
    </recommendedName>
</protein>
<reference evidence="3 4" key="1">
    <citation type="submission" date="2022-11" db="EMBL/GenBank/DDBJ databases">
        <title>Minimal conservation of predation-associated metabolite biosynthetic gene clusters underscores biosynthetic potential of Myxococcota including descriptions for ten novel species: Archangium lansinium sp. nov., Myxococcus landrumus sp. nov., Nannocystis bai.</title>
        <authorList>
            <person name="Ahearne A."/>
            <person name="Stevens C."/>
            <person name="Dowd S."/>
        </authorList>
    </citation>
    <scope>NUCLEOTIDE SEQUENCE [LARGE SCALE GENOMIC DNA]</scope>
    <source>
        <strain evidence="3 4">NCELM</strain>
    </source>
</reference>
<evidence type="ECO:0000313" key="3">
    <source>
        <dbReference type="EMBL" id="MDC0672256.1"/>
    </source>
</evidence>
<proteinExistence type="predicted"/>
<organism evidence="3 4">
    <name type="scientific">Nannocystis radixulma</name>
    <dbReference type="NCBI Taxonomy" id="2995305"/>
    <lineage>
        <taxon>Bacteria</taxon>
        <taxon>Pseudomonadati</taxon>
        <taxon>Myxococcota</taxon>
        <taxon>Polyangia</taxon>
        <taxon>Nannocystales</taxon>
        <taxon>Nannocystaceae</taxon>
        <taxon>Nannocystis</taxon>
    </lineage>
</organism>
<dbReference type="SUPFAM" id="SSF54909">
    <property type="entry name" value="Dimeric alpha+beta barrel"/>
    <property type="match status" value="1"/>
</dbReference>
<dbReference type="InterPro" id="IPR011008">
    <property type="entry name" value="Dimeric_a/b-barrel"/>
</dbReference>
<keyword evidence="1" id="KW-0472">Membrane</keyword>
<dbReference type="EMBL" id="JAQNDN010000019">
    <property type="protein sequence ID" value="MDC0672256.1"/>
    <property type="molecule type" value="Genomic_DNA"/>
</dbReference>
<gene>
    <name evidence="3" type="ORF">POL58_31200</name>
</gene>
<dbReference type="PANTHER" id="PTHR40057:SF1">
    <property type="entry name" value="SLR1162 PROTEIN"/>
    <property type="match status" value="1"/>
</dbReference>
<dbReference type="Pfam" id="PF03992">
    <property type="entry name" value="ABM"/>
    <property type="match status" value="1"/>
</dbReference>
<feature type="domain" description="ABM" evidence="2">
    <location>
        <begin position="37"/>
        <end position="104"/>
    </location>
</feature>
<feature type="transmembrane region" description="Helical" evidence="1">
    <location>
        <begin position="171"/>
        <end position="194"/>
    </location>
</feature>
<sequence>MERKPRHQHRTRQRDADVPMLAVGSHPMRADESTVFMVRHRVKTGARPRYEAWLEKILRTANGYPGYQGRHVVRPSEPDGEYVIMLRFAALDDARRWIESDDRRGLVAEIREIIEADDTLLKGGIDFWFTLPTERRPPAWKQWLVTTSVIAPLTMIVPPLLAPLFEAAPPIGVYGVRHVVTAAVIVAIVTFVIMPRYVRLLRGWLYAEARVAHEASNSK</sequence>
<keyword evidence="4" id="KW-1185">Reference proteome</keyword>
<dbReference type="Proteomes" id="UP001217838">
    <property type="component" value="Unassembled WGS sequence"/>
</dbReference>
<dbReference type="Gene3D" id="3.30.70.100">
    <property type="match status" value="1"/>
</dbReference>
<dbReference type="InterPro" id="IPR038762">
    <property type="entry name" value="ABM_predict"/>
</dbReference>
<dbReference type="InterPro" id="IPR007138">
    <property type="entry name" value="ABM_dom"/>
</dbReference>
<keyword evidence="1" id="KW-0812">Transmembrane</keyword>
<dbReference type="RefSeq" id="WP_272003677.1">
    <property type="nucleotide sequence ID" value="NZ_JAQNDN010000019.1"/>
</dbReference>
<keyword evidence="1" id="KW-1133">Transmembrane helix</keyword>
<comment type="caution">
    <text evidence="3">The sequence shown here is derived from an EMBL/GenBank/DDBJ whole genome shotgun (WGS) entry which is preliminary data.</text>
</comment>
<name>A0ABT5BDP5_9BACT</name>
<evidence type="ECO:0000259" key="2">
    <source>
        <dbReference type="Pfam" id="PF03992"/>
    </source>
</evidence>
<evidence type="ECO:0000256" key="1">
    <source>
        <dbReference type="SAM" id="Phobius"/>
    </source>
</evidence>
<dbReference type="PANTHER" id="PTHR40057">
    <property type="entry name" value="SLR1162 PROTEIN"/>
    <property type="match status" value="1"/>
</dbReference>